<dbReference type="VEuPathDB" id="FungiDB:RhiirFUN_015241"/>
<name>A0A2I1HHN0_9GLOM</name>
<evidence type="ECO:0008006" key="3">
    <source>
        <dbReference type="Google" id="ProtNLM"/>
    </source>
</evidence>
<dbReference type="EMBL" id="LLXI01002958">
    <property type="protein sequence ID" value="PKY58330.1"/>
    <property type="molecule type" value="Genomic_DNA"/>
</dbReference>
<evidence type="ECO:0000313" key="1">
    <source>
        <dbReference type="EMBL" id="PKY58330.1"/>
    </source>
</evidence>
<comment type="caution">
    <text evidence="1">The sequence shown here is derived from an EMBL/GenBank/DDBJ whole genome shotgun (WGS) entry which is preliminary data.</text>
</comment>
<evidence type="ECO:0000313" key="2">
    <source>
        <dbReference type="Proteomes" id="UP000234323"/>
    </source>
</evidence>
<dbReference type="SUPFAM" id="SSF56219">
    <property type="entry name" value="DNase I-like"/>
    <property type="match status" value="1"/>
</dbReference>
<dbReference type="InterPro" id="IPR036691">
    <property type="entry name" value="Endo/exonu/phosph_ase_sf"/>
</dbReference>
<gene>
    <name evidence="1" type="ORF">RhiirA4_480159</name>
</gene>
<reference evidence="1 2" key="1">
    <citation type="submission" date="2015-10" db="EMBL/GenBank/DDBJ databases">
        <title>Genome analyses suggest a sexual origin of heterokaryosis in a supposedly ancient asexual fungus.</title>
        <authorList>
            <person name="Ropars J."/>
            <person name="Sedzielewska K."/>
            <person name="Noel J."/>
            <person name="Charron P."/>
            <person name="Farinelli L."/>
            <person name="Marton T."/>
            <person name="Kruger M."/>
            <person name="Pelin A."/>
            <person name="Brachmann A."/>
            <person name="Corradi N."/>
        </authorList>
    </citation>
    <scope>NUCLEOTIDE SEQUENCE [LARGE SCALE GENOMIC DNA]</scope>
    <source>
        <strain evidence="1 2">A4</strain>
    </source>
</reference>
<dbReference type="Proteomes" id="UP000234323">
    <property type="component" value="Unassembled WGS sequence"/>
</dbReference>
<protein>
    <recommendedName>
        <fullName evidence="3">Endonuclease/exonuclease/phosphatase domain-containing protein</fullName>
    </recommendedName>
</protein>
<accession>A0A2I1HHN0</accession>
<dbReference type="Gene3D" id="3.60.10.10">
    <property type="entry name" value="Endonuclease/exonuclease/phosphatase"/>
    <property type="match status" value="1"/>
</dbReference>
<sequence>MEYKGRIITLDFQFKGNLKIRIIQCYLPVSSHTITIQNDYMNEIKRLIDKAKRKNYKIIMMGDLNNHYDSFLKRKQKGQKIRSKYQIFEYLENISMLDTTNLLFDISETNSQHTFHGNDHLMILNQFFAQEIVGLKQLVKLKQQKKWKMIYAYDEMTDEDWLKYKDETAKLFIDEPPTNKS</sequence>
<dbReference type="VEuPathDB" id="FungiDB:RhiirA1_479990"/>
<keyword evidence="2" id="KW-1185">Reference proteome</keyword>
<dbReference type="AlphaFoldDB" id="A0A2I1HHN0"/>
<proteinExistence type="predicted"/>
<organism evidence="1 2">
    <name type="scientific">Rhizophagus irregularis</name>
    <dbReference type="NCBI Taxonomy" id="588596"/>
    <lineage>
        <taxon>Eukaryota</taxon>
        <taxon>Fungi</taxon>
        <taxon>Fungi incertae sedis</taxon>
        <taxon>Mucoromycota</taxon>
        <taxon>Glomeromycotina</taxon>
        <taxon>Glomeromycetes</taxon>
        <taxon>Glomerales</taxon>
        <taxon>Glomeraceae</taxon>
        <taxon>Rhizophagus</taxon>
    </lineage>
</organism>